<sequence length="60" mass="7318">MFRMGDKFLATQFGNNNAYNQDNEISWLDWKRKDNFLDVFRFFKMIIDFRKKHPSVATHS</sequence>
<dbReference type="Proteomes" id="UP000321513">
    <property type="component" value="Unassembled WGS sequence"/>
</dbReference>
<dbReference type="PANTHER" id="PTHR43002">
    <property type="entry name" value="GLYCOGEN DEBRANCHING ENZYME"/>
    <property type="match status" value="1"/>
</dbReference>
<protein>
    <submittedName>
        <fullName evidence="1">Uncharacterized protein</fullName>
    </submittedName>
</protein>
<organism evidence="1 2">
    <name type="scientific">Segetibacter aerophilus</name>
    <dbReference type="NCBI Taxonomy" id="670293"/>
    <lineage>
        <taxon>Bacteria</taxon>
        <taxon>Pseudomonadati</taxon>
        <taxon>Bacteroidota</taxon>
        <taxon>Chitinophagia</taxon>
        <taxon>Chitinophagales</taxon>
        <taxon>Chitinophagaceae</taxon>
        <taxon>Segetibacter</taxon>
    </lineage>
</organism>
<dbReference type="SUPFAM" id="SSF51445">
    <property type="entry name" value="(Trans)glycosidases"/>
    <property type="match status" value="1"/>
</dbReference>
<dbReference type="OrthoDB" id="9761875at2"/>
<keyword evidence="2" id="KW-1185">Reference proteome</keyword>
<dbReference type="Gene3D" id="3.20.20.80">
    <property type="entry name" value="Glycosidases"/>
    <property type="match status" value="1"/>
</dbReference>
<reference evidence="1 2" key="1">
    <citation type="submission" date="2019-07" db="EMBL/GenBank/DDBJ databases">
        <title>Whole genome shotgun sequence of Segetibacter aerophilus NBRC 106135.</title>
        <authorList>
            <person name="Hosoyama A."/>
            <person name="Uohara A."/>
            <person name="Ohji S."/>
            <person name="Ichikawa N."/>
        </authorList>
    </citation>
    <scope>NUCLEOTIDE SEQUENCE [LARGE SCALE GENOMIC DNA]</scope>
    <source>
        <strain evidence="1 2">NBRC 106135</strain>
    </source>
</reference>
<dbReference type="EMBL" id="BJYT01000017">
    <property type="protein sequence ID" value="GEO11167.1"/>
    <property type="molecule type" value="Genomic_DNA"/>
</dbReference>
<proteinExistence type="predicted"/>
<gene>
    <name evidence="1" type="ORF">SAE01_36630</name>
</gene>
<dbReference type="InterPro" id="IPR017853">
    <property type="entry name" value="GH"/>
</dbReference>
<accession>A0A512BH82</accession>
<comment type="caution">
    <text evidence="1">The sequence shown here is derived from an EMBL/GenBank/DDBJ whole genome shotgun (WGS) entry which is preliminary data.</text>
</comment>
<dbReference type="AlphaFoldDB" id="A0A512BH82"/>
<evidence type="ECO:0000313" key="1">
    <source>
        <dbReference type="EMBL" id="GEO11167.1"/>
    </source>
</evidence>
<name>A0A512BH82_9BACT</name>
<evidence type="ECO:0000313" key="2">
    <source>
        <dbReference type="Proteomes" id="UP000321513"/>
    </source>
</evidence>